<gene>
    <name evidence="2" type="ORF">GNZ18_02490</name>
</gene>
<dbReference type="PROSITE" id="PS50943">
    <property type="entry name" value="HTH_CROC1"/>
    <property type="match status" value="1"/>
</dbReference>
<dbReference type="InterPro" id="IPR010982">
    <property type="entry name" value="Lambda_DNA-bd_dom_sf"/>
</dbReference>
<dbReference type="CDD" id="cd00093">
    <property type="entry name" value="HTH_XRE"/>
    <property type="match status" value="1"/>
</dbReference>
<dbReference type="InterPro" id="IPR001387">
    <property type="entry name" value="Cro/C1-type_HTH"/>
</dbReference>
<sequence>MAGRSRLDTESLYAALDAQRQGRGLSWRQLAKEVGVSPSTMTRLAQGQRPDVDAFAALVRWLGQPADTFLIADSAHRVGSPVTAEETDLVAQLAPTLRGRRDLDEGDVRYLEDLLRVAYQGLKTKMNHKFSDLYEPFVEWVYDRADSPLGDVDFRDFSDAYHLDVSASFALLRYCKERGLLDDRFSTLGSPAANMTPMGTQWVEDRRRRRKDPTLRIAAARRGLLIWLWKQKQSGAHFPITEKFLDFDDSVFEGDRLLMDEVDRASAYLAEKGLIHGVEVDQRRGPVRAETTPAGDDCVERFGGDVAEYERRGVQDSGPVFHIYGDNTGNIAANSRDITMNAKTIKGIAMADVVMFARALRQSTPLLGLPEEEAAELVDLANRIEQEASGEAPDLNRLQRWGANALGLLNSPVVSGALGGVLASYGGTVLPGLPPTS</sequence>
<protein>
    <submittedName>
        <fullName evidence="2">Helix-turn-helix domain-containing protein</fullName>
    </submittedName>
</protein>
<proteinExistence type="predicted"/>
<dbReference type="GO" id="GO:0003677">
    <property type="term" value="F:DNA binding"/>
    <property type="evidence" value="ECO:0007669"/>
    <property type="project" value="InterPro"/>
</dbReference>
<evidence type="ECO:0000313" key="3">
    <source>
        <dbReference type="Proteomes" id="UP000432015"/>
    </source>
</evidence>
<reference evidence="2 3" key="1">
    <citation type="submission" date="2019-11" db="EMBL/GenBank/DDBJ databases">
        <authorList>
            <person name="Cao P."/>
        </authorList>
    </citation>
    <scope>NUCLEOTIDE SEQUENCE [LARGE SCALE GENOMIC DNA]</scope>
    <source>
        <strain evidence="2 3">NEAU-AAG5</strain>
    </source>
</reference>
<organism evidence="2 3">
    <name type="scientific">Actinomadura litoris</name>
    <dbReference type="NCBI Taxonomy" id="2678616"/>
    <lineage>
        <taxon>Bacteria</taxon>
        <taxon>Bacillati</taxon>
        <taxon>Actinomycetota</taxon>
        <taxon>Actinomycetes</taxon>
        <taxon>Streptosporangiales</taxon>
        <taxon>Thermomonosporaceae</taxon>
        <taxon>Actinomadura</taxon>
    </lineage>
</organism>
<dbReference type="Gene3D" id="1.10.260.40">
    <property type="entry name" value="lambda repressor-like DNA-binding domains"/>
    <property type="match status" value="1"/>
</dbReference>
<dbReference type="SMART" id="SM00530">
    <property type="entry name" value="HTH_XRE"/>
    <property type="match status" value="1"/>
</dbReference>
<keyword evidence="3" id="KW-1185">Reference proteome</keyword>
<evidence type="ECO:0000259" key="1">
    <source>
        <dbReference type="PROSITE" id="PS50943"/>
    </source>
</evidence>
<dbReference type="AlphaFoldDB" id="A0A7K1KTF5"/>
<evidence type="ECO:0000313" key="2">
    <source>
        <dbReference type="EMBL" id="MUN35470.1"/>
    </source>
</evidence>
<dbReference type="Proteomes" id="UP000432015">
    <property type="component" value="Unassembled WGS sequence"/>
</dbReference>
<dbReference type="Pfam" id="PF13560">
    <property type="entry name" value="HTH_31"/>
    <property type="match status" value="1"/>
</dbReference>
<comment type="caution">
    <text evidence="2">The sequence shown here is derived from an EMBL/GenBank/DDBJ whole genome shotgun (WGS) entry which is preliminary data.</text>
</comment>
<accession>A0A7K1KTF5</accession>
<name>A0A7K1KTF5_9ACTN</name>
<feature type="domain" description="HTH cro/C1-type" evidence="1">
    <location>
        <begin position="16"/>
        <end position="69"/>
    </location>
</feature>
<dbReference type="EMBL" id="WOFH01000001">
    <property type="protein sequence ID" value="MUN35470.1"/>
    <property type="molecule type" value="Genomic_DNA"/>
</dbReference>
<dbReference type="SUPFAM" id="SSF47413">
    <property type="entry name" value="lambda repressor-like DNA-binding domains"/>
    <property type="match status" value="1"/>
</dbReference>